<dbReference type="AlphaFoldDB" id="A0A3N1NQ80"/>
<sequence length="469" mass="51808">MRKFTSLAAAIALLTGCALGPDYQARTPDLPDQWPEHELLGQDTGDWQQWWTRFDDATLNALVERALNDNLNLQVQIQRIEQARAELGLSNANRWPSLSAQANATRERTPETVSQTGTEYISERYAVNGVLSYELDLWGRLAREREAASALLAQSVFGTEAVRLNLITDVVTTYFNLRAAEQQLAITRETLGTREETLVLEEVRYESGASNPLSIRQARASLESTRARLPQQEQRVHELRSALAMLVGYSPRELLSELNFGDAKLTEIELPDSVPAVLPSELLQRRPDIRAAEEALVAANARVGVAKAQRFPSLNLQALGGSVALDSDNLFTAPAEMWSVGANLAGPLFDFGRTRSRIESAEAQLAQAEAQYQLAITNGFRDARDALVIYQTSDRRVEAVRRQAEAIEETLELAELQYEAGSIGFYELLDAQRGLLDAELTLSQAMSDRLAATATLFKAMGGGWSMPRS</sequence>
<dbReference type="InterPro" id="IPR010131">
    <property type="entry name" value="MdtP/NodT-like"/>
</dbReference>
<feature type="signal peptide" evidence="2">
    <location>
        <begin position="1"/>
        <end position="20"/>
    </location>
</feature>
<keyword evidence="2" id="KW-0449">Lipoprotein</keyword>
<dbReference type="PANTHER" id="PTHR30203:SF33">
    <property type="entry name" value="BLR4455 PROTEIN"/>
    <property type="match status" value="1"/>
</dbReference>
<keyword evidence="5" id="KW-1185">Reference proteome</keyword>
<dbReference type="Gene3D" id="1.20.1600.10">
    <property type="entry name" value="Outer membrane efflux proteins (OEP)"/>
    <property type="match status" value="1"/>
</dbReference>
<dbReference type="SUPFAM" id="SSF56954">
    <property type="entry name" value="Outer membrane efflux proteins (OEP)"/>
    <property type="match status" value="1"/>
</dbReference>
<dbReference type="Proteomes" id="UP000273643">
    <property type="component" value="Unassembled WGS sequence"/>
</dbReference>
<keyword evidence="2" id="KW-0564">Palmitate</keyword>
<reference evidence="4 5" key="1">
    <citation type="submission" date="2018-11" db="EMBL/GenBank/DDBJ databases">
        <title>Genomic Encyclopedia of Type Strains, Phase IV (KMG-IV): sequencing the most valuable type-strain genomes for metagenomic binning, comparative biology and taxonomic classification.</title>
        <authorList>
            <person name="Goeker M."/>
        </authorList>
    </citation>
    <scope>NUCLEOTIDE SEQUENCE [LARGE SCALE GENOMIC DNA]</scope>
    <source>
        <strain evidence="4 5">DSM 16974</strain>
    </source>
</reference>
<feature type="coiled-coil region" evidence="3">
    <location>
        <begin position="215"/>
        <end position="242"/>
    </location>
</feature>
<name>A0A3N1NQ80_9GAMM</name>
<dbReference type="PROSITE" id="PS51257">
    <property type="entry name" value="PROKAR_LIPOPROTEIN"/>
    <property type="match status" value="1"/>
</dbReference>
<evidence type="ECO:0000313" key="4">
    <source>
        <dbReference type="EMBL" id="ROQ18345.1"/>
    </source>
</evidence>
<dbReference type="NCBIfam" id="TIGR01845">
    <property type="entry name" value="outer_NodT"/>
    <property type="match status" value="1"/>
</dbReference>
<dbReference type="GO" id="GO:0015562">
    <property type="term" value="F:efflux transmembrane transporter activity"/>
    <property type="evidence" value="ECO:0007669"/>
    <property type="project" value="InterPro"/>
</dbReference>
<keyword evidence="2" id="KW-0812">Transmembrane</keyword>
<dbReference type="GO" id="GO:0009279">
    <property type="term" value="C:cell outer membrane"/>
    <property type="evidence" value="ECO:0007669"/>
    <property type="project" value="UniProtKB-SubCell"/>
</dbReference>
<feature type="chain" id="PRO_5017850606" evidence="2">
    <location>
        <begin position="21"/>
        <end position="469"/>
    </location>
</feature>
<evidence type="ECO:0000256" key="1">
    <source>
        <dbReference type="ARBA" id="ARBA00007613"/>
    </source>
</evidence>
<dbReference type="InterPro" id="IPR003423">
    <property type="entry name" value="OMP_efflux"/>
</dbReference>
<keyword evidence="3" id="KW-0175">Coiled coil</keyword>
<dbReference type="OrthoDB" id="9770517at2"/>
<organism evidence="4 5">
    <name type="scientific">Marinimicrobium koreense</name>
    <dbReference type="NCBI Taxonomy" id="306545"/>
    <lineage>
        <taxon>Bacteria</taxon>
        <taxon>Pseudomonadati</taxon>
        <taxon>Pseudomonadota</taxon>
        <taxon>Gammaproteobacteria</taxon>
        <taxon>Cellvibrionales</taxon>
        <taxon>Cellvibrionaceae</taxon>
        <taxon>Marinimicrobium</taxon>
    </lineage>
</organism>
<protein>
    <submittedName>
        <fullName evidence="4">Multidrug efflux system outer membrane protein</fullName>
    </submittedName>
</protein>
<gene>
    <name evidence="4" type="ORF">EDC38_2568</name>
</gene>
<comment type="caution">
    <text evidence="4">The sequence shown here is derived from an EMBL/GenBank/DDBJ whole genome shotgun (WGS) entry which is preliminary data.</text>
</comment>
<dbReference type="EMBL" id="RJUK01000002">
    <property type="protein sequence ID" value="ROQ18345.1"/>
    <property type="molecule type" value="Genomic_DNA"/>
</dbReference>
<dbReference type="Gene3D" id="2.20.200.10">
    <property type="entry name" value="Outer membrane efflux proteins (OEP)"/>
    <property type="match status" value="1"/>
</dbReference>
<keyword evidence="2" id="KW-0472">Membrane</keyword>
<dbReference type="RefSeq" id="WP_123638986.1">
    <property type="nucleotide sequence ID" value="NZ_RJUK01000002.1"/>
</dbReference>
<evidence type="ECO:0000256" key="3">
    <source>
        <dbReference type="SAM" id="Coils"/>
    </source>
</evidence>
<evidence type="ECO:0000256" key="2">
    <source>
        <dbReference type="RuleBase" id="RU362097"/>
    </source>
</evidence>
<evidence type="ECO:0000313" key="5">
    <source>
        <dbReference type="Proteomes" id="UP000273643"/>
    </source>
</evidence>
<keyword evidence="2" id="KW-1134">Transmembrane beta strand</keyword>
<proteinExistence type="inferred from homology"/>
<comment type="subcellular location">
    <subcellularLocation>
        <location evidence="2">Cell outer membrane</location>
        <topology evidence="2">Lipid-anchor</topology>
    </subcellularLocation>
</comment>
<dbReference type="Pfam" id="PF02321">
    <property type="entry name" value="OEP"/>
    <property type="match status" value="2"/>
</dbReference>
<comment type="similarity">
    <text evidence="1 2">Belongs to the outer membrane factor (OMF) (TC 1.B.17) family.</text>
</comment>
<accession>A0A3N1NQ80</accession>
<feature type="coiled-coil region" evidence="3">
    <location>
        <begin position="351"/>
        <end position="417"/>
    </location>
</feature>
<dbReference type="PANTHER" id="PTHR30203">
    <property type="entry name" value="OUTER MEMBRANE CATION EFFLUX PROTEIN"/>
    <property type="match status" value="1"/>
</dbReference>
<keyword evidence="2" id="KW-0732">Signal</keyword>